<sequence>MSPNYTAEITVAATPQETYDAILRVPDWWGRITGTTTAVGDEFVYVVPGLHYSGFRVTELEPGHRIAWLVTGSHLSFISDTQEWTGTTVVFDISPAADGTGATVVFAHEGLTPEVECYEVCTNAWSMFVTGSLKSLIETGEGQPYDFDGTEALTDADHEDLHRGVREAVAAGSEERGA</sequence>
<dbReference type="SUPFAM" id="SSF55961">
    <property type="entry name" value="Bet v1-like"/>
    <property type="match status" value="1"/>
</dbReference>
<dbReference type="Gene3D" id="3.30.530.20">
    <property type="match status" value="1"/>
</dbReference>
<keyword evidence="2" id="KW-1185">Reference proteome</keyword>
<dbReference type="RefSeq" id="WP_344033580.1">
    <property type="nucleotide sequence ID" value="NZ_BAAAOB010000006.1"/>
</dbReference>
<proteinExistence type="predicted"/>
<dbReference type="CDD" id="cd07814">
    <property type="entry name" value="SRPBCC_CalC_Aha1-like"/>
    <property type="match status" value="1"/>
</dbReference>
<protein>
    <recommendedName>
        <fullName evidence="3">SRPBCC domain-containing protein</fullName>
    </recommendedName>
</protein>
<accession>A0ABN2LV07</accession>
<evidence type="ECO:0008006" key="3">
    <source>
        <dbReference type="Google" id="ProtNLM"/>
    </source>
</evidence>
<dbReference type="EMBL" id="BAAAOB010000006">
    <property type="protein sequence ID" value="GAA1800189.1"/>
    <property type="molecule type" value="Genomic_DNA"/>
</dbReference>
<evidence type="ECO:0000313" key="1">
    <source>
        <dbReference type="EMBL" id="GAA1800189.1"/>
    </source>
</evidence>
<dbReference type="InterPro" id="IPR023393">
    <property type="entry name" value="START-like_dom_sf"/>
</dbReference>
<reference evidence="1 2" key="1">
    <citation type="journal article" date="2019" name="Int. J. Syst. Evol. Microbiol.">
        <title>The Global Catalogue of Microorganisms (GCM) 10K type strain sequencing project: providing services to taxonomists for standard genome sequencing and annotation.</title>
        <authorList>
            <consortium name="The Broad Institute Genomics Platform"/>
            <consortium name="The Broad Institute Genome Sequencing Center for Infectious Disease"/>
            <person name="Wu L."/>
            <person name="Ma J."/>
        </authorList>
    </citation>
    <scope>NUCLEOTIDE SEQUENCE [LARGE SCALE GENOMIC DNA]</scope>
    <source>
        <strain evidence="1 2">JCM 14736</strain>
    </source>
</reference>
<evidence type="ECO:0000313" key="2">
    <source>
        <dbReference type="Proteomes" id="UP001500851"/>
    </source>
</evidence>
<organism evidence="1 2">
    <name type="scientific">Leucobacter iarius</name>
    <dbReference type="NCBI Taxonomy" id="333963"/>
    <lineage>
        <taxon>Bacteria</taxon>
        <taxon>Bacillati</taxon>
        <taxon>Actinomycetota</taxon>
        <taxon>Actinomycetes</taxon>
        <taxon>Micrococcales</taxon>
        <taxon>Microbacteriaceae</taxon>
        <taxon>Leucobacter</taxon>
    </lineage>
</organism>
<comment type="caution">
    <text evidence="1">The sequence shown here is derived from an EMBL/GenBank/DDBJ whole genome shotgun (WGS) entry which is preliminary data.</text>
</comment>
<dbReference type="Proteomes" id="UP001500851">
    <property type="component" value="Unassembled WGS sequence"/>
</dbReference>
<gene>
    <name evidence="1" type="ORF">GCM10009768_31460</name>
</gene>
<name>A0ABN2LV07_9MICO</name>